<evidence type="ECO:0008006" key="2">
    <source>
        <dbReference type="Google" id="ProtNLM"/>
    </source>
</evidence>
<dbReference type="RefSeq" id="WP_295325175.1">
    <property type="nucleotide sequence ID" value="NZ_LT598653.1"/>
</dbReference>
<organism evidence="1">
    <name type="scientific">uncultured Sphingopyxis sp</name>
    <dbReference type="NCBI Taxonomy" id="310581"/>
    <lineage>
        <taxon>Bacteria</taxon>
        <taxon>Pseudomonadati</taxon>
        <taxon>Pseudomonadota</taxon>
        <taxon>Alphaproteobacteria</taxon>
        <taxon>Sphingomonadales</taxon>
        <taxon>Sphingomonadaceae</taxon>
        <taxon>Sphingopyxis</taxon>
        <taxon>environmental samples</taxon>
    </lineage>
</organism>
<reference evidence="1" key="1">
    <citation type="submission" date="2016-03" db="EMBL/GenBank/DDBJ databases">
        <authorList>
            <person name="Ploux O."/>
        </authorList>
    </citation>
    <scope>NUCLEOTIDE SEQUENCE</scope>
    <source>
        <strain evidence="1">UC10</strain>
    </source>
</reference>
<evidence type="ECO:0000313" key="1">
    <source>
        <dbReference type="EMBL" id="SBV32328.1"/>
    </source>
</evidence>
<protein>
    <recommendedName>
        <fullName evidence="2">Transcription elongation factor</fullName>
    </recommendedName>
</protein>
<dbReference type="KEGG" id="sphu:SPPYR_1208"/>
<sequence length="147" mass="16452">MDKQRVKQRMLDLEQQHFEASREAYLEYVSSARLDRSEPIENDEQAQAELAGDLSEAFDQPVHAHADKIARLRRIDFGPKEMIEEGAIVKIMDRFFVIAVASDRFVCDGNELMGISAEAPLYKAVAGKAAGDACTFNGRDFVIESVI</sequence>
<name>A0A1Y5PQM9_9SPHN</name>
<dbReference type="AlphaFoldDB" id="A0A1Y5PQM9"/>
<dbReference type="EMBL" id="LT598653">
    <property type="protein sequence ID" value="SBV32328.1"/>
    <property type="molecule type" value="Genomic_DNA"/>
</dbReference>
<accession>A0A1Y5PQM9</accession>
<proteinExistence type="predicted"/>
<gene>
    <name evidence="1" type="ORF">SPPYR_1208</name>
</gene>